<feature type="region of interest" description="Disordered" evidence="1">
    <location>
        <begin position="1"/>
        <end position="68"/>
    </location>
</feature>
<comment type="caution">
    <text evidence="2">The sequence shown here is derived from an EMBL/GenBank/DDBJ whole genome shotgun (WGS) entry which is preliminary data.</text>
</comment>
<feature type="region of interest" description="Disordered" evidence="1">
    <location>
        <begin position="484"/>
        <end position="543"/>
    </location>
</feature>
<feature type="compositionally biased region" description="Basic and acidic residues" evidence="1">
    <location>
        <begin position="391"/>
        <end position="404"/>
    </location>
</feature>
<accession>A0A1V5MH86</accession>
<organism evidence="2">
    <name type="scientific">candidate division TA06 bacterium ADurb.Bin417</name>
    <dbReference type="NCBI Taxonomy" id="1852828"/>
    <lineage>
        <taxon>Bacteria</taxon>
        <taxon>Bacteria division TA06</taxon>
    </lineage>
</organism>
<protein>
    <submittedName>
        <fullName evidence="2">Uncharacterized protein</fullName>
    </submittedName>
</protein>
<feature type="region of interest" description="Disordered" evidence="1">
    <location>
        <begin position="355"/>
        <end position="404"/>
    </location>
</feature>
<reference evidence="2" key="1">
    <citation type="submission" date="2017-02" db="EMBL/GenBank/DDBJ databases">
        <title>Delving into the versatile metabolic prowess of the omnipresent phylum Bacteroidetes.</title>
        <authorList>
            <person name="Nobu M.K."/>
            <person name="Mei R."/>
            <person name="Narihiro T."/>
            <person name="Kuroda K."/>
            <person name="Liu W.-T."/>
        </authorList>
    </citation>
    <scope>NUCLEOTIDE SEQUENCE</scope>
    <source>
        <strain evidence="2">ADurb.Bin417</strain>
    </source>
</reference>
<feature type="compositionally biased region" description="Basic and acidic residues" evidence="1">
    <location>
        <begin position="198"/>
        <end position="207"/>
    </location>
</feature>
<sequence length="614" mass="65093">MVEDSRHQVVISEPHPAGLQLDRPAGRKAVQAAPFHAGMERAQQEQRQSRPTPPRQGQRPLRSQDGQHASDLLQGQVNRAGAGHQGVAEMIDGRRVVAAADLEVIALVLGPVALQAAAVEDVQRRRPAAQGRRRLQPGAGPGRTTSGLVNNQQGRPGRPASGSQPEGHPVAGGQPGRPPIYRRAGPGGRTAGPGSPFQERHGPERRRPAGKRTGPFGRLPAGAADQSVIPEVQAVLGGPEFRPKVLQSGPDRFQLRRPAAGQVAAEPVQNQFAGRPVQVMHQAGRGDFQLFGKAEFAVDRFQPPVDINLVRVAVFGDDPHRPGREEGHQFALVETAFPAMPEDLVHVPHHQVLEGAAPAGGGLHGNGRPNPGVGQRQEGLDSAAGLSGETDPLRIDLRPAGDEGDRARVVPHQVMGQLASGQHGDGGQFLVLVARRPVLRVGTGQEDLAARTLADRIEGQHVEAVLSRVQAQFQVGEIEGGALDVSGGHHKGRTGAGTGAGPEGEAGNPVTGFRFQENLPDLDPGEGEASQFPERHRGRRVGPGAEDFFEDPVQFGLDGGQVRPAADPLQAAVGPEPAGAADGLQPQVRQRFPLRPGPFFLHQRWPPLKSDFIF</sequence>
<evidence type="ECO:0000256" key="1">
    <source>
        <dbReference type="SAM" id="MobiDB-lite"/>
    </source>
</evidence>
<feature type="compositionally biased region" description="Gly residues" evidence="1">
    <location>
        <begin position="494"/>
        <end position="504"/>
    </location>
</feature>
<feature type="compositionally biased region" description="Basic residues" evidence="1">
    <location>
        <begin position="125"/>
        <end position="135"/>
    </location>
</feature>
<feature type="compositionally biased region" description="Polar residues" evidence="1">
    <location>
        <begin position="143"/>
        <end position="154"/>
    </location>
</feature>
<feature type="region of interest" description="Disordered" evidence="1">
    <location>
        <begin position="124"/>
        <end position="223"/>
    </location>
</feature>
<name>A0A1V5MH86_UNCT6</name>
<proteinExistence type="predicted"/>
<dbReference type="AlphaFoldDB" id="A0A1V5MH86"/>
<dbReference type="Proteomes" id="UP000485484">
    <property type="component" value="Unassembled WGS sequence"/>
</dbReference>
<feature type="compositionally biased region" description="Basic and acidic residues" evidence="1">
    <location>
        <begin position="38"/>
        <end position="48"/>
    </location>
</feature>
<dbReference type="EMBL" id="MWAK01000085">
    <property type="protein sequence ID" value="OPZ92579.1"/>
    <property type="molecule type" value="Genomic_DNA"/>
</dbReference>
<gene>
    <name evidence="2" type="ORF">BWY73_00740</name>
</gene>
<evidence type="ECO:0000313" key="2">
    <source>
        <dbReference type="EMBL" id="OPZ92579.1"/>
    </source>
</evidence>